<evidence type="ECO:0000256" key="16">
    <source>
        <dbReference type="SAM" id="Phobius"/>
    </source>
</evidence>
<evidence type="ECO:0000256" key="1">
    <source>
        <dbReference type="ARBA" id="ARBA00004141"/>
    </source>
</evidence>
<evidence type="ECO:0000256" key="9">
    <source>
        <dbReference type="ARBA" id="ARBA00032370"/>
    </source>
</evidence>
<comment type="subcellular location">
    <subcellularLocation>
        <location evidence="1">Membrane</location>
        <topology evidence="1">Multi-pass membrane protein</topology>
    </subcellularLocation>
</comment>
<keyword evidence="18" id="KW-1185">Reference proteome</keyword>
<dbReference type="GO" id="GO:0032153">
    <property type="term" value="C:cell division site"/>
    <property type="evidence" value="ECO:0007669"/>
    <property type="project" value="TreeGrafter"/>
</dbReference>
<dbReference type="EMBL" id="RAPQ01000013">
    <property type="protein sequence ID" value="RKD96033.1"/>
    <property type="molecule type" value="Genomic_DNA"/>
</dbReference>
<comment type="similarity">
    <text evidence="11">Belongs to the SEDS family. FtsW subfamily.</text>
</comment>
<dbReference type="GO" id="GO:0051301">
    <property type="term" value="P:cell division"/>
    <property type="evidence" value="ECO:0007669"/>
    <property type="project" value="UniProtKB-KW"/>
</dbReference>
<proteinExistence type="inferred from homology"/>
<evidence type="ECO:0000256" key="7">
    <source>
        <dbReference type="ARBA" id="ARBA00022989"/>
    </source>
</evidence>
<protein>
    <recommendedName>
        <fullName evidence="12">Probable peptidoglycan glycosyltransferase FtsW</fullName>
        <ecNumber evidence="14">2.4.99.28</ecNumber>
    </recommendedName>
    <alternativeName>
        <fullName evidence="13">Cell division protein FtsW</fullName>
    </alternativeName>
    <alternativeName>
        <fullName evidence="10">Cell wall polymerase</fullName>
    </alternativeName>
    <alternativeName>
        <fullName evidence="9">Peptidoglycan polymerase</fullName>
    </alternativeName>
</protein>
<dbReference type="Pfam" id="PF01098">
    <property type="entry name" value="FTSW_RODA_SPOVE"/>
    <property type="match status" value="1"/>
</dbReference>
<dbReference type="GO" id="GO:0008360">
    <property type="term" value="P:regulation of cell shape"/>
    <property type="evidence" value="ECO:0007669"/>
    <property type="project" value="UniProtKB-KW"/>
</dbReference>
<feature type="transmembrane region" description="Helical" evidence="16">
    <location>
        <begin position="155"/>
        <end position="172"/>
    </location>
</feature>
<keyword evidence="2" id="KW-0328">Glycosyltransferase</keyword>
<evidence type="ECO:0000256" key="11">
    <source>
        <dbReference type="ARBA" id="ARBA00038053"/>
    </source>
</evidence>
<feature type="transmembrane region" description="Helical" evidence="16">
    <location>
        <begin position="21"/>
        <end position="42"/>
    </location>
</feature>
<reference evidence="17 18" key="1">
    <citation type="submission" date="2018-09" db="EMBL/GenBank/DDBJ databases">
        <title>Genomic Encyclopedia of Archaeal and Bacterial Type Strains, Phase II (KMG-II): from individual species to whole genera.</title>
        <authorList>
            <person name="Goeker M."/>
        </authorList>
    </citation>
    <scope>NUCLEOTIDE SEQUENCE [LARGE SCALE GENOMIC DNA]</scope>
    <source>
        <strain evidence="17 18">DSM 21950</strain>
    </source>
</reference>
<feature type="transmembrane region" description="Helical" evidence="16">
    <location>
        <begin position="178"/>
        <end position="196"/>
    </location>
</feature>
<name>A0A419WKQ6_9BACT</name>
<dbReference type="InterPro" id="IPR001182">
    <property type="entry name" value="FtsW/RodA"/>
</dbReference>
<dbReference type="GO" id="GO:0009252">
    <property type="term" value="P:peptidoglycan biosynthetic process"/>
    <property type="evidence" value="ECO:0007669"/>
    <property type="project" value="UniProtKB-KW"/>
</dbReference>
<evidence type="ECO:0000256" key="8">
    <source>
        <dbReference type="ARBA" id="ARBA00023136"/>
    </source>
</evidence>
<evidence type="ECO:0000256" key="10">
    <source>
        <dbReference type="ARBA" id="ARBA00033270"/>
    </source>
</evidence>
<dbReference type="PANTHER" id="PTHR30474">
    <property type="entry name" value="CELL CYCLE PROTEIN"/>
    <property type="match status" value="1"/>
</dbReference>
<dbReference type="Proteomes" id="UP000284531">
    <property type="component" value="Unassembled WGS sequence"/>
</dbReference>
<evidence type="ECO:0000256" key="12">
    <source>
        <dbReference type="ARBA" id="ARBA00041185"/>
    </source>
</evidence>
<dbReference type="AlphaFoldDB" id="A0A419WKQ6"/>
<evidence type="ECO:0000313" key="17">
    <source>
        <dbReference type="EMBL" id="RKD96033.1"/>
    </source>
</evidence>
<feature type="transmembrane region" description="Helical" evidence="16">
    <location>
        <begin position="54"/>
        <end position="75"/>
    </location>
</feature>
<keyword evidence="7 16" id="KW-1133">Transmembrane helix</keyword>
<evidence type="ECO:0000256" key="2">
    <source>
        <dbReference type="ARBA" id="ARBA00022676"/>
    </source>
</evidence>
<evidence type="ECO:0000256" key="14">
    <source>
        <dbReference type="ARBA" id="ARBA00044770"/>
    </source>
</evidence>
<evidence type="ECO:0000313" key="18">
    <source>
        <dbReference type="Proteomes" id="UP000284531"/>
    </source>
</evidence>
<evidence type="ECO:0000256" key="3">
    <source>
        <dbReference type="ARBA" id="ARBA00022679"/>
    </source>
</evidence>
<dbReference type="PANTHER" id="PTHR30474:SF2">
    <property type="entry name" value="PEPTIDOGLYCAN GLYCOSYLTRANSFERASE FTSW-RELATED"/>
    <property type="match status" value="1"/>
</dbReference>
<dbReference type="RefSeq" id="WP_245996716.1">
    <property type="nucleotide sequence ID" value="NZ_RAPQ01000013.1"/>
</dbReference>
<keyword evidence="17" id="KW-0132">Cell division</keyword>
<dbReference type="GO" id="GO:0015648">
    <property type="term" value="F:lipid-linked peptidoglycan transporter activity"/>
    <property type="evidence" value="ECO:0007669"/>
    <property type="project" value="TreeGrafter"/>
</dbReference>
<dbReference type="GO" id="GO:0008955">
    <property type="term" value="F:peptidoglycan glycosyltransferase activity"/>
    <property type="evidence" value="ECO:0007669"/>
    <property type="project" value="UniProtKB-EC"/>
</dbReference>
<dbReference type="EC" id="2.4.99.28" evidence="14"/>
<evidence type="ECO:0000256" key="5">
    <source>
        <dbReference type="ARBA" id="ARBA00022960"/>
    </source>
</evidence>
<sequence>MQNWLARMWNWIKNPKLRGDKVIWIVILLLSLVSLLVVYSSTGTLAYKVRGGNTSYFLIKQLVLLGGCFVIMYFVHAMPHRYYSSFANIILVISVGMLILAKLIGTNLNDASRWITIPGIGFNFQPSELAKLALILHVSRTLSRFQGKLGCSKEAFIHLIIPIGIVCFLIFLDDFSTSVLLGGICYILMFIGRVAYKYLFGSIAAVLLVLVLLIALAPVIPSLGRVQTVRSRIENFFDEERSINNNQNYQVEQAKIAVVSGGIFGKMPGNSTQRNFLPHPYSDFIYAIILEEMGWVGGFGILALYLFLLYRAGIIVRKCSRTFPAFLVIGLTLSIVFQALTNMAVSVNLIPVTGQPLPLVSMGGTSLIFTSAALGMILSISNWANEEEKRLNEAEN</sequence>
<keyword evidence="5" id="KW-0133">Cell shape</keyword>
<evidence type="ECO:0000256" key="13">
    <source>
        <dbReference type="ARBA" id="ARBA00041418"/>
    </source>
</evidence>
<gene>
    <name evidence="17" type="ORF">BXY64_4021</name>
</gene>
<feature type="transmembrane region" description="Helical" evidence="16">
    <location>
        <begin position="284"/>
        <end position="310"/>
    </location>
</feature>
<keyword evidence="4 16" id="KW-0812">Transmembrane</keyword>
<evidence type="ECO:0000256" key="15">
    <source>
        <dbReference type="ARBA" id="ARBA00049902"/>
    </source>
</evidence>
<dbReference type="GO" id="GO:0005886">
    <property type="term" value="C:plasma membrane"/>
    <property type="evidence" value="ECO:0007669"/>
    <property type="project" value="TreeGrafter"/>
</dbReference>
<accession>A0A419WKQ6</accession>
<feature type="transmembrane region" description="Helical" evidence="16">
    <location>
        <begin position="124"/>
        <end position="143"/>
    </location>
</feature>
<comment type="caution">
    <text evidence="17">The sequence shown here is derived from an EMBL/GenBank/DDBJ whole genome shotgun (WGS) entry which is preliminary data.</text>
</comment>
<feature type="transmembrane region" description="Helical" evidence="16">
    <location>
        <begin position="360"/>
        <end position="380"/>
    </location>
</feature>
<evidence type="ECO:0000256" key="6">
    <source>
        <dbReference type="ARBA" id="ARBA00022984"/>
    </source>
</evidence>
<feature type="transmembrane region" description="Helical" evidence="16">
    <location>
        <begin position="203"/>
        <end position="220"/>
    </location>
</feature>
<comment type="catalytic activity">
    <reaction evidence="15">
        <text>[GlcNAc-(1-&gt;4)-Mur2Ac(oyl-L-Ala-gamma-D-Glu-L-Lys-D-Ala-D-Ala)](n)-di-trans,octa-cis-undecaprenyl diphosphate + beta-D-GlcNAc-(1-&gt;4)-Mur2Ac(oyl-L-Ala-gamma-D-Glu-L-Lys-D-Ala-D-Ala)-di-trans,octa-cis-undecaprenyl diphosphate = [GlcNAc-(1-&gt;4)-Mur2Ac(oyl-L-Ala-gamma-D-Glu-L-Lys-D-Ala-D-Ala)](n+1)-di-trans,octa-cis-undecaprenyl diphosphate + di-trans,octa-cis-undecaprenyl diphosphate + H(+)</text>
        <dbReference type="Rhea" id="RHEA:23708"/>
        <dbReference type="Rhea" id="RHEA-COMP:9602"/>
        <dbReference type="Rhea" id="RHEA-COMP:9603"/>
        <dbReference type="ChEBI" id="CHEBI:15378"/>
        <dbReference type="ChEBI" id="CHEBI:58405"/>
        <dbReference type="ChEBI" id="CHEBI:60033"/>
        <dbReference type="ChEBI" id="CHEBI:78435"/>
        <dbReference type="EC" id="2.4.99.28"/>
    </reaction>
</comment>
<evidence type="ECO:0000256" key="4">
    <source>
        <dbReference type="ARBA" id="ARBA00022692"/>
    </source>
</evidence>
<organism evidence="17 18">
    <name type="scientific">Marinifilum flexuosum</name>
    <dbReference type="NCBI Taxonomy" id="1117708"/>
    <lineage>
        <taxon>Bacteria</taxon>
        <taxon>Pseudomonadati</taxon>
        <taxon>Bacteroidota</taxon>
        <taxon>Bacteroidia</taxon>
        <taxon>Marinilabiliales</taxon>
        <taxon>Marinifilaceae</taxon>
    </lineage>
</organism>
<keyword evidence="17" id="KW-0131">Cell cycle</keyword>
<keyword evidence="8 16" id="KW-0472">Membrane</keyword>
<feature type="transmembrane region" description="Helical" evidence="16">
    <location>
        <begin position="82"/>
        <end position="104"/>
    </location>
</feature>
<keyword evidence="3" id="KW-0808">Transferase</keyword>
<keyword evidence="6" id="KW-0573">Peptidoglycan synthesis</keyword>
<feature type="transmembrane region" description="Helical" evidence="16">
    <location>
        <begin position="322"/>
        <end position="340"/>
    </location>
</feature>